<reference evidence="2 3" key="1">
    <citation type="journal article" date="2010" name="Cell Res.">
        <title>Complete genome sequence of the rifamycin SV-producing Amycolatopsis mediterranei U32 revealed its genetic characteristics in phylogeny and metabolism.</title>
        <authorList>
            <person name="Zhao W."/>
            <person name="Zhong Y."/>
            <person name="Yuan H."/>
            <person name="Wang J."/>
            <person name="Zheng H."/>
            <person name="Wang Y."/>
            <person name="Cen X."/>
            <person name="Xu F."/>
            <person name="Bai J."/>
            <person name="Han X."/>
            <person name="Lu G."/>
            <person name="Zhu Y."/>
            <person name="Shao Z."/>
            <person name="Yan H."/>
            <person name="Li C."/>
            <person name="Peng N."/>
            <person name="Zhang Z."/>
            <person name="Zhang Y."/>
            <person name="Lin W."/>
            <person name="Fan Y."/>
            <person name="Qin Z."/>
            <person name="Hu Y."/>
            <person name="Zhu B."/>
            <person name="Wang S."/>
            <person name="Ding X."/>
            <person name="Zhao G.P."/>
        </authorList>
    </citation>
    <scope>NUCLEOTIDE SEQUENCE [LARGE SCALE GENOMIC DNA]</scope>
    <source>
        <strain evidence="3">U-32</strain>
    </source>
</reference>
<dbReference type="InterPro" id="IPR011991">
    <property type="entry name" value="ArsR-like_HTH"/>
</dbReference>
<feature type="domain" description="HTH arsR-type" evidence="1">
    <location>
        <begin position="13"/>
        <end position="90"/>
    </location>
</feature>
<evidence type="ECO:0000313" key="2">
    <source>
        <dbReference type="EMBL" id="ADJ50367.1"/>
    </source>
</evidence>
<dbReference type="OrthoDB" id="7945987at2"/>
<accession>A0A0H3DJJ4</accession>
<dbReference type="KEGG" id="amd:AMED_8672"/>
<dbReference type="eggNOG" id="COG0640">
    <property type="taxonomic scope" value="Bacteria"/>
</dbReference>
<dbReference type="InterPro" id="IPR001845">
    <property type="entry name" value="HTH_ArsR_DNA-bd_dom"/>
</dbReference>
<dbReference type="EMBL" id="CP002000">
    <property type="protein sequence ID" value="ADJ50367.1"/>
    <property type="molecule type" value="Genomic_DNA"/>
</dbReference>
<dbReference type="HOGENOM" id="CLU_087580_2_0_11"/>
<dbReference type="InterPro" id="IPR036388">
    <property type="entry name" value="WH-like_DNA-bd_sf"/>
</dbReference>
<dbReference type="RefSeq" id="WP_013230395.1">
    <property type="nucleotide sequence ID" value="NC_014318.1"/>
</dbReference>
<dbReference type="AlphaFoldDB" id="A0A0H3DJJ4"/>
<protein>
    <submittedName>
        <fullName evidence="2">ArsR family transcriptional regulator</fullName>
    </submittedName>
</protein>
<dbReference type="InterPro" id="IPR036390">
    <property type="entry name" value="WH_DNA-bd_sf"/>
</dbReference>
<sequence length="190" mass="22324">MTSAPPPEELDPDALKAVTHPLRRRILGVLSAGPATATKLAQALGENTGATSYHLRELARFRFVEDVPELARGKERWWRTRPRDIRWPRRSEQSAESRMLFDDMQRQGFEDDLEKLNRFAEEREELPGGWPDALLFARGATWLTEEELQQLWQDYMELFRRYWRTEGDRSPEARRVLVRWLAFPDPGEMT</sequence>
<dbReference type="Pfam" id="PF12840">
    <property type="entry name" value="HTH_20"/>
    <property type="match status" value="1"/>
</dbReference>
<proteinExistence type="predicted"/>
<dbReference type="GO" id="GO:0003700">
    <property type="term" value="F:DNA-binding transcription factor activity"/>
    <property type="evidence" value="ECO:0007669"/>
    <property type="project" value="InterPro"/>
</dbReference>
<evidence type="ECO:0000259" key="1">
    <source>
        <dbReference type="SMART" id="SM00418"/>
    </source>
</evidence>
<gene>
    <name evidence="2" type="ordered locus">AMED_8672</name>
</gene>
<dbReference type="Gene3D" id="1.10.10.10">
    <property type="entry name" value="Winged helix-like DNA-binding domain superfamily/Winged helix DNA-binding domain"/>
    <property type="match status" value="1"/>
</dbReference>
<dbReference type="SMART" id="SM00418">
    <property type="entry name" value="HTH_ARSR"/>
    <property type="match status" value="1"/>
</dbReference>
<dbReference type="Proteomes" id="UP000000328">
    <property type="component" value="Chromosome"/>
</dbReference>
<dbReference type="GeneID" id="92876277"/>
<evidence type="ECO:0000313" key="3">
    <source>
        <dbReference type="Proteomes" id="UP000000328"/>
    </source>
</evidence>
<dbReference type="SUPFAM" id="SSF46785">
    <property type="entry name" value="Winged helix' DNA-binding domain"/>
    <property type="match status" value="1"/>
</dbReference>
<dbReference type="PATRIC" id="fig|749927.5.peg.9004"/>
<organism evidence="2 3">
    <name type="scientific">Amycolatopsis mediterranei (strain U-32)</name>
    <dbReference type="NCBI Taxonomy" id="749927"/>
    <lineage>
        <taxon>Bacteria</taxon>
        <taxon>Bacillati</taxon>
        <taxon>Actinomycetota</taxon>
        <taxon>Actinomycetes</taxon>
        <taxon>Pseudonocardiales</taxon>
        <taxon>Pseudonocardiaceae</taxon>
        <taxon>Amycolatopsis</taxon>
    </lineage>
</organism>
<name>A0A0H3DJJ4_AMYMU</name>
<dbReference type="CDD" id="cd00090">
    <property type="entry name" value="HTH_ARSR"/>
    <property type="match status" value="1"/>
</dbReference>